<dbReference type="eggNOG" id="COG4460">
    <property type="taxonomic scope" value="Bacteria"/>
</dbReference>
<dbReference type="RefSeq" id="WP_006975762.1">
    <property type="nucleotide sequence ID" value="NZ_ABCS01000104.1"/>
</dbReference>
<dbReference type="SUPFAM" id="SSF54427">
    <property type="entry name" value="NTF2-like"/>
    <property type="match status" value="1"/>
</dbReference>
<protein>
    <recommendedName>
        <fullName evidence="1">DUF4440 domain-containing protein</fullName>
    </recommendedName>
</protein>
<evidence type="ECO:0000313" key="2">
    <source>
        <dbReference type="EMBL" id="EDM75096.1"/>
    </source>
</evidence>
<dbReference type="Gene3D" id="3.10.450.50">
    <property type="match status" value="1"/>
</dbReference>
<organism evidence="2 3">
    <name type="scientific">Plesiocystis pacifica SIR-1</name>
    <dbReference type="NCBI Taxonomy" id="391625"/>
    <lineage>
        <taxon>Bacteria</taxon>
        <taxon>Pseudomonadati</taxon>
        <taxon>Myxococcota</taxon>
        <taxon>Polyangia</taxon>
        <taxon>Nannocystales</taxon>
        <taxon>Nannocystaceae</taxon>
        <taxon>Plesiocystis</taxon>
    </lineage>
</organism>
<dbReference type="EMBL" id="ABCS01000104">
    <property type="protein sequence ID" value="EDM75096.1"/>
    <property type="molecule type" value="Genomic_DNA"/>
</dbReference>
<sequence length="143" mass="15419">MATADSHPAAHFVHAFHEQLTRWFSGSHEREATLAALAATCPPTMSLVYPSGLELSGDAFIDSIAGLHGKSPGFEATITDLELLHAGPEHAVVRYVEGQTGAKQSAASNRRSAFALIERSEGRWRWRHIQETPMPSEAGEASA</sequence>
<keyword evidence="3" id="KW-1185">Reference proteome</keyword>
<dbReference type="STRING" id="391625.PPSIR1_00380"/>
<feature type="domain" description="DUF4440" evidence="1">
    <location>
        <begin position="31"/>
        <end position="125"/>
    </location>
</feature>
<reference evidence="2 3" key="1">
    <citation type="submission" date="2007-06" db="EMBL/GenBank/DDBJ databases">
        <authorList>
            <person name="Shimkets L."/>
            <person name="Ferriera S."/>
            <person name="Johnson J."/>
            <person name="Kravitz S."/>
            <person name="Beeson K."/>
            <person name="Sutton G."/>
            <person name="Rogers Y.-H."/>
            <person name="Friedman R."/>
            <person name="Frazier M."/>
            <person name="Venter J.C."/>
        </authorList>
    </citation>
    <scope>NUCLEOTIDE SEQUENCE [LARGE SCALE GENOMIC DNA]</scope>
    <source>
        <strain evidence="2 3">SIR-1</strain>
    </source>
</reference>
<dbReference type="InterPro" id="IPR032710">
    <property type="entry name" value="NTF2-like_dom_sf"/>
</dbReference>
<dbReference type="InterPro" id="IPR016918">
    <property type="entry name" value="UCP029394"/>
</dbReference>
<comment type="caution">
    <text evidence="2">The sequence shown here is derived from an EMBL/GenBank/DDBJ whole genome shotgun (WGS) entry which is preliminary data.</text>
</comment>
<dbReference type="PIRSF" id="PIRSF029394">
    <property type="entry name" value="UCP029394"/>
    <property type="match status" value="1"/>
</dbReference>
<dbReference type="Proteomes" id="UP000005801">
    <property type="component" value="Unassembled WGS sequence"/>
</dbReference>
<gene>
    <name evidence="2" type="ORF">PPSIR1_00380</name>
</gene>
<dbReference type="AlphaFoldDB" id="A6GGC2"/>
<dbReference type="Pfam" id="PF14534">
    <property type="entry name" value="DUF4440"/>
    <property type="match status" value="1"/>
</dbReference>
<dbReference type="InterPro" id="IPR027843">
    <property type="entry name" value="DUF4440"/>
</dbReference>
<name>A6GGC2_9BACT</name>
<proteinExistence type="predicted"/>
<evidence type="ECO:0000259" key="1">
    <source>
        <dbReference type="Pfam" id="PF14534"/>
    </source>
</evidence>
<evidence type="ECO:0000313" key="3">
    <source>
        <dbReference type="Proteomes" id="UP000005801"/>
    </source>
</evidence>
<accession>A6GGC2</accession>